<dbReference type="GO" id="GO:0046872">
    <property type="term" value="F:metal ion binding"/>
    <property type="evidence" value="ECO:0007669"/>
    <property type="project" value="UniProtKB-KW"/>
</dbReference>
<dbReference type="InterPro" id="IPR006643">
    <property type="entry name" value="Zasp-like_motif"/>
</dbReference>
<dbReference type="GO" id="GO:0061061">
    <property type="term" value="P:muscle structure development"/>
    <property type="evidence" value="ECO:0007669"/>
    <property type="project" value="TreeGrafter"/>
</dbReference>
<gene>
    <name evidence="10" type="primary">ALP-1</name>
    <name evidence="10" type="ORF">KIN20_001598</name>
</gene>
<dbReference type="InterPro" id="IPR036034">
    <property type="entry name" value="PDZ_sf"/>
</dbReference>
<dbReference type="SMART" id="SM00132">
    <property type="entry name" value="LIM"/>
    <property type="match status" value="1"/>
</dbReference>
<dbReference type="SMART" id="SM00228">
    <property type="entry name" value="PDZ"/>
    <property type="match status" value="1"/>
</dbReference>
<protein>
    <submittedName>
        <fullName evidence="10">Alkaline protease 1</fullName>
    </submittedName>
</protein>
<sequence>METVTVRMARGDRTTPWGFGVTEAPNRDVIIVNIVGGSLADRAGLRNGDILDQLEGLGNLDINAVDRLLITSRDKIELVVHRYPSGGQTRIWRPEVTDQRGYSGQAEDRPFKVSLEHSNDSRPPQGFNNAALPFNTDPRVKHLQYNSPMNLYSNESATEQYVQQTAGIIDNGVVNIPRQTNEPAYLRSETLRLLKEEEGKPKGNLSDHPNPNGLPVCYICTRPILGLMARAAGHDLHADCLSCATCGSSLRNVGHHFIEDKFYCDVHGRQKKGLGPVMDQPISVKSSPSVSQPFRAGEGERSPYQSDVMGKRPLSVSPTSQHTTTHVHYGTPKTQGTLSPSLRGIPSSVNYGSGHFASGGSVTSERTVTARPVQVQHESNPPPVPANPSSGQSFTRSTFEQRVVTGGSPPVTDQ</sequence>
<evidence type="ECO:0000259" key="8">
    <source>
        <dbReference type="PROSITE" id="PS50023"/>
    </source>
</evidence>
<dbReference type="InterPro" id="IPR001781">
    <property type="entry name" value="Znf_LIM"/>
</dbReference>
<dbReference type="GO" id="GO:0006508">
    <property type="term" value="P:proteolysis"/>
    <property type="evidence" value="ECO:0007669"/>
    <property type="project" value="UniProtKB-KW"/>
</dbReference>
<reference evidence="10" key="1">
    <citation type="submission" date="2021-06" db="EMBL/GenBank/DDBJ databases">
        <title>Parelaphostrongylus tenuis whole genome reference sequence.</title>
        <authorList>
            <person name="Garwood T.J."/>
            <person name="Larsen P.A."/>
            <person name="Fountain-Jones N.M."/>
            <person name="Garbe J.R."/>
            <person name="Macchietto M.G."/>
            <person name="Kania S.A."/>
            <person name="Gerhold R.W."/>
            <person name="Richards J.E."/>
            <person name="Wolf T.M."/>
        </authorList>
    </citation>
    <scope>NUCLEOTIDE SEQUENCE</scope>
    <source>
        <strain evidence="10">MNPRO001-30</strain>
        <tissue evidence="10">Meninges</tissue>
    </source>
</reference>
<dbReference type="SUPFAM" id="SSF50156">
    <property type="entry name" value="PDZ domain-like"/>
    <property type="match status" value="1"/>
</dbReference>
<feature type="compositionally biased region" description="Polar residues" evidence="7">
    <location>
        <begin position="283"/>
        <end position="292"/>
    </location>
</feature>
<evidence type="ECO:0000256" key="7">
    <source>
        <dbReference type="SAM" id="MobiDB-lite"/>
    </source>
</evidence>
<dbReference type="GO" id="GO:0051371">
    <property type="term" value="F:muscle alpha-actinin binding"/>
    <property type="evidence" value="ECO:0007669"/>
    <property type="project" value="TreeGrafter"/>
</dbReference>
<evidence type="ECO:0000256" key="3">
    <source>
        <dbReference type="ARBA" id="ARBA00022723"/>
    </source>
</evidence>
<dbReference type="Proteomes" id="UP001196413">
    <property type="component" value="Unassembled WGS sequence"/>
</dbReference>
<dbReference type="PANTHER" id="PTHR24214">
    <property type="entry name" value="PDZ AND LIM DOMAIN PROTEIN ZASP"/>
    <property type="match status" value="1"/>
</dbReference>
<dbReference type="PROSITE" id="PS50106">
    <property type="entry name" value="PDZ"/>
    <property type="match status" value="1"/>
</dbReference>
<evidence type="ECO:0000256" key="6">
    <source>
        <dbReference type="PROSITE-ProRule" id="PRU00125"/>
    </source>
</evidence>
<evidence type="ECO:0000256" key="2">
    <source>
        <dbReference type="ARBA" id="ARBA00022490"/>
    </source>
</evidence>
<feature type="domain" description="PDZ" evidence="9">
    <location>
        <begin position="5"/>
        <end position="84"/>
    </location>
</feature>
<keyword evidence="5 6" id="KW-0440">LIM domain</keyword>
<name>A0AAD5MMD4_PARTN</name>
<evidence type="ECO:0000259" key="9">
    <source>
        <dbReference type="PROSITE" id="PS50106"/>
    </source>
</evidence>
<dbReference type="Gene3D" id="2.10.110.10">
    <property type="entry name" value="Cysteine Rich Protein"/>
    <property type="match status" value="1"/>
</dbReference>
<dbReference type="InterPro" id="IPR001478">
    <property type="entry name" value="PDZ"/>
</dbReference>
<keyword evidence="11" id="KW-1185">Reference proteome</keyword>
<evidence type="ECO:0000313" key="10">
    <source>
        <dbReference type="EMBL" id="KAJ1346709.1"/>
    </source>
</evidence>
<dbReference type="GO" id="GO:0003779">
    <property type="term" value="F:actin binding"/>
    <property type="evidence" value="ECO:0007669"/>
    <property type="project" value="TreeGrafter"/>
</dbReference>
<dbReference type="GO" id="GO:0030036">
    <property type="term" value="P:actin cytoskeleton organization"/>
    <property type="evidence" value="ECO:0007669"/>
    <property type="project" value="TreeGrafter"/>
</dbReference>
<evidence type="ECO:0000256" key="1">
    <source>
        <dbReference type="ARBA" id="ARBA00004496"/>
    </source>
</evidence>
<keyword evidence="2" id="KW-0963">Cytoplasm</keyword>
<dbReference type="GO" id="GO:0031941">
    <property type="term" value="C:filamentous actin"/>
    <property type="evidence" value="ECO:0007669"/>
    <property type="project" value="TreeGrafter"/>
</dbReference>
<dbReference type="GO" id="GO:0001725">
    <property type="term" value="C:stress fiber"/>
    <property type="evidence" value="ECO:0007669"/>
    <property type="project" value="TreeGrafter"/>
</dbReference>
<dbReference type="SUPFAM" id="SSF57716">
    <property type="entry name" value="Glucocorticoid receptor-like (DNA-binding domain)"/>
    <property type="match status" value="1"/>
</dbReference>
<dbReference type="GO" id="GO:0030018">
    <property type="term" value="C:Z disc"/>
    <property type="evidence" value="ECO:0007669"/>
    <property type="project" value="TreeGrafter"/>
</dbReference>
<comment type="caution">
    <text evidence="10">The sequence shown here is derived from an EMBL/GenBank/DDBJ whole genome shotgun (WGS) entry which is preliminary data.</text>
</comment>
<keyword evidence="3 6" id="KW-0479">Metal-binding</keyword>
<comment type="subcellular location">
    <subcellularLocation>
        <location evidence="1">Cytoplasm</location>
    </subcellularLocation>
</comment>
<dbReference type="PANTHER" id="PTHR24214:SF38">
    <property type="entry name" value="PDZ AND LIM DOMAIN PROTEIN ZASP-RELATED"/>
    <property type="match status" value="1"/>
</dbReference>
<evidence type="ECO:0000256" key="5">
    <source>
        <dbReference type="ARBA" id="ARBA00023038"/>
    </source>
</evidence>
<accession>A0AAD5MMD4</accession>
<dbReference type="FunFam" id="2.10.110.10:FF:000146">
    <property type="entry name" value="ALP/Enigma encoding"/>
    <property type="match status" value="1"/>
</dbReference>
<organism evidence="10 11">
    <name type="scientific">Parelaphostrongylus tenuis</name>
    <name type="common">Meningeal worm</name>
    <dbReference type="NCBI Taxonomy" id="148309"/>
    <lineage>
        <taxon>Eukaryota</taxon>
        <taxon>Metazoa</taxon>
        <taxon>Ecdysozoa</taxon>
        <taxon>Nematoda</taxon>
        <taxon>Chromadorea</taxon>
        <taxon>Rhabditida</taxon>
        <taxon>Rhabditina</taxon>
        <taxon>Rhabditomorpha</taxon>
        <taxon>Strongyloidea</taxon>
        <taxon>Metastrongylidae</taxon>
        <taxon>Parelaphostrongylus</taxon>
    </lineage>
</organism>
<feature type="region of interest" description="Disordered" evidence="7">
    <location>
        <begin position="275"/>
        <end position="414"/>
    </location>
</feature>
<dbReference type="AlphaFoldDB" id="A0AAD5MMD4"/>
<dbReference type="SMART" id="SM00735">
    <property type="entry name" value="ZM"/>
    <property type="match status" value="1"/>
</dbReference>
<dbReference type="EMBL" id="JAHQIW010000211">
    <property type="protein sequence ID" value="KAJ1346709.1"/>
    <property type="molecule type" value="Genomic_DNA"/>
</dbReference>
<dbReference type="GO" id="GO:0008233">
    <property type="term" value="F:peptidase activity"/>
    <property type="evidence" value="ECO:0007669"/>
    <property type="project" value="UniProtKB-KW"/>
</dbReference>
<feature type="compositionally biased region" description="Polar residues" evidence="7">
    <location>
        <begin position="316"/>
        <end position="340"/>
    </location>
</feature>
<keyword evidence="4 6" id="KW-0862">Zinc</keyword>
<evidence type="ECO:0000313" key="11">
    <source>
        <dbReference type="Proteomes" id="UP001196413"/>
    </source>
</evidence>
<keyword evidence="10" id="KW-0378">Hydrolase</keyword>
<feature type="domain" description="LIM zinc-binding" evidence="8">
    <location>
        <begin position="215"/>
        <end position="274"/>
    </location>
</feature>
<dbReference type="Pfam" id="PF00412">
    <property type="entry name" value="LIM"/>
    <property type="match status" value="1"/>
</dbReference>
<dbReference type="Gene3D" id="2.30.42.10">
    <property type="match status" value="1"/>
</dbReference>
<dbReference type="GO" id="GO:0005912">
    <property type="term" value="C:adherens junction"/>
    <property type="evidence" value="ECO:0007669"/>
    <property type="project" value="TreeGrafter"/>
</dbReference>
<feature type="compositionally biased region" description="Polar residues" evidence="7">
    <location>
        <begin position="391"/>
        <end position="400"/>
    </location>
</feature>
<proteinExistence type="predicted"/>
<evidence type="ECO:0000256" key="4">
    <source>
        <dbReference type="ARBA" id="ARBA00022833"/>
    </source>
</evidence>
<keyword evidence="10" id="KW-0645">Protease</keyword>
<dbReference type="PROSITE" id="PS50023">
    <property type="entry name" value="LIM_DOMAIN_2"/>
    <property type="match status" value="1"/>
</dbReference>
<dbReference type="InterPro" id="IPR050604">
    <property type="entry name" value="PDZ-LIM_domain"/>
</dbReference>